<keyword evidence="4" id="KW-0949">S-adenosyl-L-methionine</keyword>
<evidence type="ECO:0000256" key="1">
    <source>
        <dbReference type="ARBA" id="ARBA00007228"/>
    </source>
</evidence>
<evidence type="ECO:0000313" key="7">
    <source>
        <dbReference type="Proteomes" id="UP000196368"/>
    </source>
</evidence>
<dbReference type="InterPro" id="IPR029028">
    <property type="entry name" value="Alpha/beta_knot_MTases"/>
</dbReference>
<evidence type="ECO:0000259" key="5">
    <source>
        <dbReference type="Pfam" id="PF00588"/>
    </source>
</evidence>
<dbReference type="PANTHER" id="PTHR42786">
    <property type="entry name" value="TRNA/RRNA METHYLTRANSFERASE"/>
    <property type="match status" value="1"/>
</dbReference>
<proteinExistence type="inferred from homology"/>
<dbReference type="SUPFAM" id="SSF75217">
    <property type="entry name" value="alpha/beta knot"/>
    <property type="match status" value="1"/>
</dbReference>
<dbReference type="GO" id="GO:0008173">
    <property type="term" value="F:RNA methyltransferase activity"/>
    <property type="evidence" value="ECO:0007669"/>
    <property type="project" value="InterPro"/>
</dbReference>
<dbReference type="PIRSF" id="PIRSF004808">
    <property type="entry name" value="LasT"/>
    <property type="match status" value="1"/>
</dbReference>
<sequence>MSAFCIVLVRPRDPNNIGACARAMGNFGLSDLRVVDPYPPVWREAVSAVGVGDILQHAARCETLDEALADTQFSLASTALKNRDIRQEIITLPQLNERLARQQAQRVALVFGNEKSGLSNEDIERCDAVLNIPTAAKQPSINLAQAVILTCYELSRRPDFAALRTPGAGPQLPTDAQKEIFISAADRLFEKAQFKTDFSSAQRKALLRHMLAKQGLSREQLFFLKKWAEKLAEKLP</sequence>
<evidence type="ECO:0000256" key="3">
    <source>
        <dbReference type="ARBA" id="ARBA00022679"/>
    </source>
</evidence>
<keyword evidence="7" id="KW-1185">Reference proteome</keyword>
<dbReference type="InterPro" id="IPR001537">
    <property type="entry name" value="SpoU_MeTrfase"/>
</dbReference>
<dbReference type="RefSeq" id="WP_087286642.1">
    <property type="nucleotide sequence ID" value="NZ_NFJD01000001.1"/>
</dbReference>
<dbReference type="EMBL" id="NFJD01000001">
    <property type="protein sequence ID" value="OUO57401.1"/>
    <property type="molecule type" value="Genomic_DNA"/>
</dbReference>
<evidence type="ECO:0000313" key="6">
    <source>
        <dbReference type="EMBL" id="OUO57401.1"/>
    </source>
</evidence>
<comment type="similarity">
    <text evidence="1">Belongs to the class IV-like SAM-binding methyltransferase superfamily. RNA methyltransferase TrmH family.</text>
</comment>
<name>A0A1Y4DPW1_9BACT</name>
<dbReference type="GO" id="GO:0002128">
    <property type="term" value="P:tRNA nucleoside ribose methylation"/>
    <property type="evidence" value="ECO:0007669"/>
    <property type="project" value="TreeGrafter"/>
</dbReference>
<comment type="caution">
    <text evidence="6">The sequence shown here is derived from an EMBL/GenBank/DDBJ whole genome shotgun (WGS) entry which is preliminary data.</text>
</comment>
<dbReference type="InterPro" id="IPR029026">
    <property type="entry name" value="tRNA_m1G_MTases_N"/>
</dbReference>
<dbReference type="GO" id="GO:0005829">
    <property type="term" value="C:cytosol"/>
    <property type="evidence" value="ECO:0007669"/>
    <property type="project" value="TreeGrafter"/>
</dbReference>
<dbReference type="Pfam" id="PF00588">
    <property type="entry name" value="SpoU_methylase"/>
    <property type="match status" value="1"/>
</dbReference>
<accession>A0A1Y4DPW1</accession>
<protein>
    <recommendedName>
        <fullName evidence="5">tRNA/rRNA methyltransferase SpoU type domain-containing protein</fullName>
    </recommendedName>
</protein>
<dbReference type="PANTHER" id="PTHR42786:SF2">
    <property type="entry name" value="TRNA (CYTIDINE_URIDINE-2'-O-)-METHYLTRANSFERASE TRMJ"/>
    <property type="match status" value="1"/>
</dbReference>
<dbReference type="Proteomes" id="UP000196368">
    <property type="component" value="Unassembled WGS sequence"/>
</dbReference>
<dbReference type="CDD" id="cd18093">
    <property type="entry name" value="SpoU-like_TrmJ"/>
    <property type="match status" value="1"/>
</dbReference>
<evidence type="ECO:0000256" key="2">
    <source>
        <dbReference type="ARBA" id="ARBA00022603"/>
    </source>
</evidence>
<organism evidence="6 7">
    <name type="scientific">Candidatus Avelusimicrobium gallicola</name>
    <dbReference type="NCBI Taxonomy" id="2562704"/>
    <lineage>
        <taxon>Bacteria</taxon>
        <taxon>Pseudomonadati</taxon>
        <taxon>Elusimicrobiota</taxon>
        <taxon>Elusimicrobia</taxon>
        <taxon>Elusimicrobiales</taxon>
        <taxon>Elusimicrobiaceae</taxon>
        <taxon>Candidatus Avelusimicrobium</taxon>
    </lineage>
</organism>
<keyword evidence="3" id="KW-0808">Transferase</keyword>
<dbReference type="Gene3D" id="3.40.1280.10">
    <property type="match status" value="1"/>
</dbReference>
<dbReference type="OrthoDB" id="9806346at2"/>
<feature type="domain" description="tRNA/rRNA methyltransferase SpoU type" evidence="5">
    <location>
        <begin position="4"/>
        <end position="152"/>
    </location>
</feature>
<dbReference type="AlphaFoldDB" id="A0A1Y4DPW1"/>
<gene>
    <name evidence="6" type="ORF">B5F75_01105</name>
</gene>
<keyword evidence="2" id="KW-0489">Methyltransferase</keyword>
<dbReference type="GO" id="GO:0003723">
    <property type="term" value="F:RNA binding"/>
    <property type="evidence" value="ECO:0007669"/>
    <property type="project" value="InterPro"/>
</dbReference>
<evidence type="ECO:0000256" key="4">
    <source>
        <dbReference type="ARBA" id="ARBA00022691"/>
    </source>
</evidence>
<reference evidence="7" key="1">
    <citation type="submission" date="2017-04" db="EMBL/GenBank/DDBJ databases">
        <title>Function of individual gut microbiota members based on whole genome sequencing of pure cultures obtained from chicken caecum.</title>
        <authorList>
            <person name="Medvecky M."/>
            <person name="Cejkova D."/>
            <person name="Polansky O."/>
            <person name="Karasova D."/>
            <person name="Kubasova T."/>
            <person name="Cizek A."/>
            <person name="Rychlik I."/>
        </authorList>
    </citation>
    <scope>NUCLEOTIDE SEQUENCE [LARGE SCALE GENOMIC DNA]</scope>
    <source>
        <strain evidence="7">An273</strain>
    </source>
</reference>
<dbReference type="InterPro" id="IPR004384">
    <property type="entry name" value="RNA_MeTrfase_TrmJ/LasT"/>
</dbReference>